<dbReference type="GO" id="GO:0030416">
    <property type="term" value="P:methylamine metabolic process"/>
    <property type="evidence" value="ECO:0007669"/>
    <property type="project" value="InterPro"/>
</dbReference>
<dbReference type="GO" id="GO:0016020">
    <property type="term" value="C:membrane"/>
    <property type="evidence" value="ECO:0007669"/>
    <property type="project" value="UniProtKB-SubCell"/>
</dbReference>
<dbReference type="AlphaFoldDB" id="A0A381ZGR2"/>
<feature type="domain" description="Methylamine utilisation protein MauE" evidence="6">
    <location>
        <begin position="7"/>
        <end position="132"/>
    </location>
</feature>
<dbReference type="EMBL" id="UINC01021269">
    <property type="protein sequence ID" value="SVA88465.1"/>
    <property type="molecule type" value="Genomic_DNA"/>
</dbReference>
<feature type="transmembrane region" description="Helical" evidence="5">
    <location>
        <begin position="47"/>
        <end position="73"/>
    </location>
</feature>
<feature type="transmembrane region" description="Helical" evidence="5">
    <location>
        <begin position="6"/>
        <end position="26"/>
    </location>
</feature>
<protein>
    <recommendedName>
        <fullName evidence="6">Methylamine utilisation protein MauE domain-containing protein</fullName>
    </recommendedName>
</protein>
<accession>A0A381ZGR2</accession>
<evidence type="ECO:0000256" key="3">
    <source>
        <dbReference type="ARBA" id="ARBA00022989"/>
    </source>
</evidence>
<organism evidence="7">
    <name type="scientific">marine metagenome</name>
    <dbReference type="NCBI Taxonomy" id="408172"/>
    <lineage>
        <taxon>unclassified sequences</taxon>
        <taxon>metagenomes</taxon>
        <taxon>ecological metagenomes</taxon>
    </lineage>
</organism>
<feature type="non-terminal residue" evidence="7">
    <location>
        <position position="1"/>
    </location>
</feature>
<feature type="transmembrane region" description="Helical" evidence="5">
    <location>
        <begin position="79"/>
        <end position="100"/>
    </location>
</feature>
<keyword evidence="2 5" id="KW-0812">Transmembrane</keyword>
<dbReference type="Pfam" id="PF07291">
    <property type="entry name" value="MauE"/>
    <property type="match status" value="1"/>
</dbReference>
<reference evidence="7" key="1">
    <citation type="submission" date="2018-05" db="EMBL/GenBank/DDBJ databases">
        <authorList>
            <person name="Lanie J.A."/>
            <person name="Ng W.-L."/>
            <person name="Kazmierczak K.M."/>
            <person name="Andrzejewski T.M."/>
            <person name="Davidsen T.M."/>
            <person name="Wayne K.J."/>
            <person name="Tettelin H."/>
            <person name="Glass J.I."/>
            <person name="Rusch D."/>
            <person name="Podicherti R."/>
            <person name="Tsui H.-C.T."/>
            <person name="Winkler M.E."/>
        </authorList>
    </citation>
    <scope>NUCLEOTIDE SEQUENCE</scope>
</reference>
<gene>
    <name evidence="7" type="ORF">METZ01_LOCUS141319</name>
</gene>
<evidence type="ECO:0000313" key="7">
    <source>
        <dbReference type="EMBL" id="SVA88465.1"/>
    </source>
</evidence>
<keyword evidence="3 5" id="KW-1133">Transmembrane helix</keyword>
<proteinExistence type="predicted"/>
<feature type="transmembrane region" description="Helical" evidence="5">
    <location>
        <begin position="112"/>
        <end position="133"/>
    </location>
</feature>
<dbReference type="InterPro" id="IPR009908">
    <property type="entry name" value="Methylamine_util_MauE"/>
</dbReference>
<sequence length="147" mass="16403">VSLLKNRWVILAFRIVLGIVFLYASLEKIRDPGSFSGNIQNYQMLPYGITNLFSIFLPWVELYVGACLILGVFVDGAAFLSTGMMVMFIIALGQALARGLDIECGCFSQEGSLVGLNTLLRDLIWLAMAVFVWRREEKTLELFPKSG</sequence>
<comment type="subcellular location">
    <subcellularLocation>
        <location evidence="1">Membrane</location>
        <topology evidence="1">Multi-pass membrane protein</topology>
    </subcellularLocation>
</comment>
<name>A0A381ZGR2_9ZZZZ</name>
<evidence type="ECO:0000256" key="4">
    <source>
        <dbReference type="ARBA" id="ARBA00023136"/>
    </source>
</evidence>
<evidence type="ECO:0000256" key="2">
    <source>
        <dbReference type="ARBA" id="ARBA00022692"/>
    </source>
</evidence>
<evidence type="ECO:0000259" key="6">
    <source>
        <dbReference type="Pfam" id="PF07291"/>
    </source>
</evidence>
<keyword evidence="4 5" id="KW-0472">Membrane</keyword>
<evidence type="ECO:0000256" key="1">
    <source>
        <dbReference type="ARBA" id="ARBA00004141"/>
    </source>
</evidence>
<evidence type="ECO:0000256" key="5">
    <source>
        <dbReference type="SAM" id="Phobius"/>
    </source>
</evidence>